<evidence type="ECO:0000256" key="6">
    <source>
        <dbReference type="ARBA" id="ARBA00039970"/>
    </source>
</evidence>
<keyword evidence="3" id="KW-0963">Cytoplasm</keyword>
<dbReference type="Proteomes" id="UP001221208">
    <property type="component" value="Unassembled WGS sequence"/>
</dbReference>
<dbReference type="InterPro" id="IPR051451">
    <property type="entry name" value="PhoH2-like"/>
</dbReference>
<dbReference type="InterPro" id="IPR003714">
    <property type="entry name" value="PhoH"/>
</dbReference>
<comment type="subcellular location">
    <subcellularLocation>
        <location evidence="1">Cytoplasm</location>
    </subcellularLocation>
</comment>
<evidence type="ECO:0000256" key="2">
    <source>
        <dbReference type="ARBA" id="ARBA00010393"/>
    </source>
</evidence>
<gene>
    <name evidence="8" type="ORF">OIK44_14470</name>
</gene>
<evidence type="ECO:0000256" key="5">
    <source>
        <dbReference type="ARBA" id="ARBA00022840"/>
    </source>
</evidence>
<dbReference type="EMBL" id="JAQQXR010000005">
    <property type="protein sequence ID" value="MDC8758786.1"/>
    <property type="molecule type" value="Genomic_DNA"/>
</dbReference>
<accession>A0ABT5K3D0</accession>
<keyword evidence="5" id="KW-0067">ATP-binding</keyword>
<dbReference type="SUPFAM" id="SSF52540">
    <property type="entry name" value="P-loop containing nucleoside triphosphate hydrolases"/>
    <property type="match status" value="1"/>
</dbReference>
<evidence type="ECO:0000256" key="4">
    <source>
        <dbReference type="ARBA" id="ARBA00022741"/>
    </source>
</evidence>
<dbReference type="PANTHER" id="PTHR30473">
    <property type="entry name" value="PROTEIN PHOH"/>
    <property type="match status" value="1"/>
</dbReference>
<protein>
    <recommendedName>
        <fullName evidence="6">PhoH-like protein</fullName>
    </recommendedName>
</protein>
<proteinExistence type="inferred from homology"/>
<dbReference type="RefSeq" id="WP_273671562.1">
    <property type="nucleotide sequence ID" value="NZ_JAQQXR010000005.1"/>
</dbReference>
<organism evidence="8 9">
    <name type="scientific">Janthinobacterium fluminis</name>
    <dbReference type="NCBI Taxonomy" id="2987524"/>
    <lineage>
        <taxon>Bacteria</taxon>
        <taxon>Pseudomonadati</taxon>
        <taxon>Pseudomonadota</taxon>
        <taxon>Betaproteobacteria</taxon>
        <taxon>Burkholderiales</taxon>
        <taxon>Oxalobacteraceae</taxon>
        <taxon>Janthinobacterium</taxon>
    </lineage>
</organism>
<comment type="caution">
    <text evidence="8">The sequence shown here is derived from an EMBL/GenBank/DDBJ whole genome shotgun (WGS) entry which is preliminary data.</text>
</comment>
<dbReference type="InterPro" id="IPR027417">
    <property type="entry name" value="P-loop_NTPase"/>
</dbReference>
<sequence length="348" mass="38469">MKTKTPIQPHYFIPEPLDNGRLAHLCGPLDENLRQISAALDVTIFRRGEKFIVGGSNAERAVAILEQFYAVANKVVPLEEVQLALVEQRAGLSAASEHNPATPFVEPDIQSPVLKTRRSDLRGRTPHQIAYLRHILEHDISFGVGPAGTGKTYLAVACAVDALERDAVKRIILTRPAVEAGERLGFLPGDLAQKVDPYLRPLYDALYDLLGFDRTQKLFEKQVIEIAPLAYMRGRTLNHAFVILDEAQNTTVEQMKMFLTRIGFGSKAVVTGDVTQVDLAKSQKSGLVDAISVLRDVRGIAFTHFTSADVVRHPLVARIVDAYENAQSVAHELAPLLKSTTNKHERKK</sequence>
<evidence type="ECO:0000256" key="1">
    <source>
        <dbReference type="ARBA" id="ARBA00004496"/>
    </source>
</evidence>
<dbReference type="PANTHER" id="PTHR30473:SF1">
    <property type="entry name" value="PHOH-LIKE PROTEIN"/>
    <property type="match status" value="1"/>
</dbReference>
<keyword evidence="4" id="KW-0547">Nucleotide-binding</keyword>
<reference evidence="8 9" key="1">
    <citation type="submission" date="2022-10" db="EMBL/GenBank/DDBJ databases">
        <title>Janthinobacterium sp. hw3 Genome sequencing.</title>
        <authorList>
            <person name="Park S."/>
        </authorList>
    </citation>
    <scope>NUCLEOTIDE SEQUENCE [LARGE SCALE GENOMIC DNA]</scope>
    <source>
        <strain evidence="9">hw3</strain>
    </source>
</reference>
<evidence type="ECO:0000259" key="7">
    <source>
        <dbReference type="Pfam" id="PF02562"/>
    </source>
</evidence>
<feature type="domain" description="PhoH-like protein" evidence="7">
    <location>
        <begin position="121"/>
        <end position="324"/>
    </location>
</feature>
<keyword evidence="9" id="KW-1185">Reference proteome</keyword>
<dbReference type="Pfam" id="PF02562">
    <property type="entry name" value="PhoH"/>
    <property type="match status" value="1"/>
</dbReference>
<comment type="similarity">
    <text evidence="2">Belongs to the PhoH family.</text>
</comment>
<evidence type="ECO:0000313" key="9">
    <source>
        <dbReference type="Proteomes" id="UP001221208"/>
    </source>
</evidence>
<evidence type="ECO:0000256" key="3">
    <source>
        <dbReference type="ARBA" id="ARBA00022490"/>
    </source>
</evidence>
<name>A0ABT5K3D0_9BURK</name>
<dbReference type="Gene3D" id="3.40.50.300">
    <property type="entry name" value="P-loop containing nucleotide triphosphate hydrolases"/>
    <property type="match status" value="1"/>
</dbReference>
<evidence type="ECO:0000313" key="8">
    <source>
        <dbReference type="EMBL" id="MDC8758786.1"/>
    </source>
</evidence>